<comment type="similarity">
    <text evidence="1">Belongs to the HpcH/HpaI aldolase family.</text>
</comment>
<dbReference type="GO" id="GO:0046872">
    <property type="term" value="F:metal ion binding"/>
    <property type="evidence" value="ECO:0007669"/>
    <property type="project" value="UniProtKB-KW"/>
</dbReference>
<dbReference type="Gene3D" id="3.20.20.60">
    <property type="entry name" value="Phosphoenolpyruvate-binding domains"/>
    <property type="match status" value="1"/>
</dbReference>
<dbReference type="STRING" id="582672.SAMN05216360_1024"/>
<dbReference type="Pfam" id="PF03328">
    <property type="entry name" value="HpcH_HpaI"/>
    <property type="match status" value="1"/>
</dbReference>
<dbReference type="OrthoDB" id="9802624at2"/>
<reference evidence="6" key="1">
    <citation type="submission" date="2016-10" db="EMBL/GenBank/DDBJ databases">
        <authorList>
            <person name="Varghese N."/>
            <person name="Submissions S."/>
        </authorList>
    </citation>
    <scope>NUCLEOTIDE SEQUENCE [LARGE SCALE GENOMIC DNA]</scope>
    <source>
        <strain evidence="6">BL47</strain>
    </source>
</reference>
<dbReference type="InterPro" id="IPR005000">
    <property type="entry name" value="Aldolase/citrate-lyase_domain"/>
</dbReference>
<gene>
    <name evidence="5" type="ORF">SAMN05216360_1024</name>
</gene>
<evidence type="ECO:0000313" key="6">
    <source>
        <dbReference type="Proteomes" id="UP000198704"/>
    </source>
</evidence>
<evidence type="ECO:0000256" key="1">
    <source>
        <dbReference type="ARBA" id="ARBA00005568"/>
    </source>
</evidence>
<keyword evidence="3" id="KW-0456">Lyase</keyword>
<feature type="domain" description="HpcH/HpaI aldolase/citrate lyase" evidence="4">
    <location>
        <begin position="19"/>
        <end position="247"/>
    </location>
</feature>
<dbReference type="GO" id="GO:0016832">
    <property type="term" value="F:aldehyde-lyase activity"/>
    <property type="evidence" value="ECO:0007669"/>
    <property type="project" value="TreeGrafter"/>
</dbReference>
<dbReference type="PANTHER" id="PTHR30502">
    <property type="entry name" value="2-KETO-3-DEOXY-L-RHAMNONATE ALDOLASE"/>
    <property type="match status" value="1"/>
</dbReference>
<proteinExistence type="inferred from homology"/>
<dbReference type="GO" id="GO:0005737">
    <property type="term" value="C:cytoplasm"/>
    <property type="evidence" value="ECO:0007669"/>
    <property type="project" value="TreeGrafter"/>
</dbReference>
<dbReference type="InterPro" id="IPR050251">
    <property type="entry name" value="HpcH-HpaI_aldolase"/>
</dbReference>
<dbReference type="Proteomes" id="UP000198704">
    <property type="component" value="Unassembled WGS sequence"/>
</dbReference>
<evidence type="ECO:0000256" key="3">
    <source>
        <dbReference type="ARBA" id="ARBA00023239"/>
    </source>
</evidence>
<evidence type="ECO:0000313" key="5">
    <source>
        <dbReference type="EMBL" id="SDM40511.1"/>
    </source>
</evidence>
<evidence type="ECO:0000259" key="4">
    <source>
        <dbReference type="Pfam" id="PF03328"/>
    </source>
</evidence>
<evidence type="ECO:0000256" key="2">
    <source>
        <dbReference type="ARBA" id="ARBA00022723"/>
    </source>
</evidence>
<keyword evidence="6" id="KW-1185">Reference proteome</keyword>
<keyword evidence="2" id="KW-0479">Metal-binding</keyword>
<sequence>MTLPVPSLQELLPTGHARFLGWSCIADPAIAGALARAGFDAVLLDQQHGAYDYKTSCAAITEVALAGKAALVRVPVGDVAMVSRMLDAGAAGIVAPMINTVAQAEALAAAAKFPPVGQRSWGPDRAIVLSGLRNGAEYLAVGNARALTIAMCETAESIAALEAILAVPGIDGILVGPADLSIALSKGAAVDPAGSAVTAALGEIVRRTLAAGKLPCAFAPSAARAREMVAMGFQLVSIGYDSMIVADAFARLLCEADPSRAG</sequence>
<dbReference type="AlphaFoldDB" id="A0A1G9SYI3"/>
<organism evidence="5 6">
    <name type="scientific">Methylobacterium phyllostachyos</name>
    <dbReference type="NCBI Taxonomy" id="582672"/>
    <lineage>
        <taxon>Bacteria</taxon>
        <taxon>Pseudomonadati</taxon>
        <taxon>Pseudomonadota</taxon>
        <taxon>Alphaproteobacteria</taxon>
        <taxon>Hyphomicrobiales</taxon>
        <taxon>Methylobacteriaceae</taxon>
        <taxon>Methylobacterium</taxon>
    </lineage>
</organism>
<dbReference type="EMBL" id="FNHS01000002">
    <property type="protein sequence ID" value="SDM40511.1"/>
    <property type="molecule type" value="Genomic_DNA"/>
</dbReference>
<protein>
    <submittedName>
        <fullName evidence="5">4-hydroxy-2-oxoheptanedioate aldolase</fullName>
    </submittedName>
</protein>
<accession>A0A1G9SYI3</accession>
<dbReference type="SUPFAM" id="SSF51621">
    <property type="entry name" value="Phosphoenolpyruvate/pyruvate domain"/>
    <property type="match status" value="1"/>
</dbReference>
<dbReference type="RefSeq" id="WP_091713125.1">
    <property type="nucleotide sequence ID" value="NZ_FNHS01000002.1"/>
</dbReference>
<dbReference type="PANTHER" id="PTHR30502:SF0">
    <property type="entry name" value="PHOSPHOENOLPYRUVATE CARBOXYLASE FAMILY PROTEIN"/>
    <property type="match status" value="1"/>
</dbReference>
<dbReference type="InterPro" id="IPR040442">
    <property type="entry name" value="Pyrv_kinase-like_dom_sf"/>
</dbReference>
<name>A0A1G9SYI3_9HYPH</name>
<dbReference type="InterPro" id="IPR015813">
    <property type="entry name" value="Pyrv/PenolPyrv_kinase-like_dom"/>
</dbReference>